<dbReference type="RefSeq" id="WP_093192443.1">
    <property type="nucleotide sequence ID" value="NZ_FNEV01000002.1"/>
</dbReference>
<dbReference type="STRING" id="86666.SAMN04490247_0885"/>
<dbReference type="Proteomes" id="UP000199225">
    <property type="component" value="Unassembled WGS sequence"/>
</dbReference>
<evidence type="ECO:0000313" key="1">
    <source>
        <dbReference type="EMBL" id="SDJ13124.1"/>
    </source>
</evidence>
<name>A0A1G8R7W7_9BACI</name>
<proteinExistence type="predicted"/>
<dbReference type="OrthoDB" id="2508487at2"/>
<organism evidence="1 2">
    <name type="scientific">Salimicrobium halophilum</name>
    <dbReference type="NCBI Taxonomy" id="86666"/>
    <lineage>
        <taxon>Bacteria</taxon>
        <taxon>Bacillati</taxon>
        <taxon>Bacillota</taxon>
        <taxon>Bacilli</taxon>
        <taxon>Bacillales</taxon>
        <taxon>Bacillaceae</taxon>
        <taxon>Salimicrobium</taxon>
    </lineage>
</organism>
<evidence type="ECO:0000313" key="2">
    <source>
        <dbReference type="Proteomes" id="UP000199225"/>
    </source>
</evidence>
<accession>A0A1G8R7W7</accession>
<sequence>MKKIITGSLLLGIGLSMSLSYFMTNRIDEEEKKLLGSWAYNMQVEYSDWSYALTNALASGTPDKTLSYLEEVESAEGHSWIDGSILEIADIPPGQEGYAYQDRFTYGYIRYLTNTWEDDGLSKQEREVVTAIRDYANVSSEAYREIRKMTSPQEEGDFAIKIGERLKELREEVDPYQEVVHKDEKFREYQQGDSQKVGTLFQGEPALEHEELKERAKQQVESVLDKEMTLDGSGVGTGHLYRDSGAGEVHFYTGNGERYRMAVSTHGGHLLGITMDSLDVYPVKGNLEEAALHMVEASEVPGENWTTDVREFDDEVVVSVFQTKNGVEQRDFAVKADFQKQGDGYALTWLDLSFAYKDKSQQDVSVEVTPEQARDSISSSVTVEGDSKLAQDDSSRLVYIFPISGLERYSKALVDATTGEFIRVK</sequence>
<protein>
    <submittedName>
        <fullName evidence="1">Uncharacterized protein</fullName>
    </submittedName>
</protein>
<keyword evidence="2" id="KW-1185">Reference proteome</keyword>
<dbReference type="AlphaFoldDB" id="A0A1G8R7W7"/>
<dbReference type="EMBL" id="FNEV01000002">
    <property type="protein sequence ID" value="SDJ13124.1"/>
    <property type="molecule type" value="Genomic_DNA"/>
</dbReference>
<gene>
    <name evidence="1" type="ORF">SAMN04490247_0885</name>
</gene>
<reference evidence="2" key="1">
    <citation type="submission" date="2016-10" db="EMBL/GenBank/DDBJ databases">
        <authorList>
            <person name="Varghese N."/>
            <person name="Submissions S."/>
        </authorList>
    </citation>
    <scope>NUCLEOTIDE SEQUENCE [LARGE SCALE GENOMIC DNA]</scope>
    <source>
        <strain evidence="2">DSM 4771</strain>
    </source>
</reference>